<dbReference type="Proteomes" id="UP001500880">
    <property type="component" value="Unassembled WGS sequence"/>
</dbReference>
<dbReference type="PANTHER" id="PTHR34796:SF1">
    <property type="entry name" value="EXPRESSED PROTEIN"/>
    <property type="match status" value="1"/>
</dbReference>
<name>A0ABP3KK93_9BACI</name>
<dbReference type="EMBL" id="BAAADO010000001">
    <property type="protein sequence ID" value="GAA0481458.1"/>
    <property type="molecule type" value="Genomic_DNA"/>
</dbReference>
<comment type="caution">
    <text evidence="1">The sequence shown here is derived from an EMBL/GenBank/DDBJ whole genome shotgun (WGS) entry which is preliminary data.</text>
</comment>
<proteinExistence type="predicted"/>
<sequence length="156" mass="18653">MYDDAYVTYLAHFLGTRDYFECHEILEERWKKETPLDRNSIWVAFIQLAVSLYHQRRGNHVGALRLIKKAKQKFHLHHTLIENFGLSKSEMLKTLDTLESNMQQKKAYQSFSLPIQDRCLTEQVRQKCFKWNCAFNSKSDLTNHYVVHKHILRHDT</sequence>
<evidence type="ECO:0000313" key="1">
    <source>
        <dbReference type="EMBL" id="GAA0481458.1"/>
    </source>
</evidence>
<dbReference type="InterPro" id="IPR005500">
    <property type="entry name" value="DUF309"/>
</dbReference>
<dbReference type="Pfam" id="PF03745">
    <property type="entry name" value="DUF309"/>
    <property type="match status" value="1"/>
</dbReference>
<dbReference type="Gene3D" id="1.10.3450.10">
    <property type="entry name" value="TTHA0068-like"/>
    <property type="match status" value="1"/>
</dbReference>
<dbReference type="PANTHER" id="PTHR34796">
    <property type="entry name" value="EXPRESSED PROTEIN"/>
    <property type="match status" value="1"/>
</dbReference>
<protein>
    <submittedName>
        <fullName evidence="1">DUF309 domain-containing protein</fullName>
    </submittedName>
</protein>
<reference evidence="2" key="1">
    <citation type="journal article" date="2019" name="Int. J. Syst. Evol. Microbiol.">
        <title>The Global Catalogue of Microorganisms (GCM) 10K type strain sequencing project: providing services to taxonomists for standard genome sequencing and annotation.</title>
        <authorList>
            <consortium name="The Broad Institute Genomics Platform"/>
            <consortium name="The Broad Institute Genome Sequencing Center for Infectious Disease"/>
            <person name="Wu L."/>
            <person name="Ma J."/>
        </authorList>
    </citation>
    <scope>NUCLEOTIDE SEQUENCE [LARGE SCALE GENOMIC DNA]</scope>
    <source>
        <strain evidence="2">JCM 12389</strain>
    </source>
</reference>
<accession>A0ABP3KK93</accession>
<organism evidence="1 2">
    <name type="scientific">Salinibacillus aidingensis</name>
    <dbReference type="NCBI Taxonomy" id="237684"/>
    <lineage>
        <taxon>Bacteria</taxon>
        <taxon>Bacillati</taxon>
        <taxon>Bacillota</taxon>
        <taxon>Bacilli</taxon>
        <taxon>Bacillales</taxon>
        <taxon>Bacillaceae</taxon>
        <taxon>Salinibacillus</taxon>
    </lineage>
</organism>
<dbReference type="RefSeq" id="WP_343836697.1">
    <property type="nucleotide sequence ID" value="NZ_BAAADO010000001.1"/>
</dbReference>
<evidence type="ECO:0000313" key="2">
    <source>
        <dbReference type="Proteomes" id="UP001500880"/>
    </source>
</evidence>
<gene>
    <name evidence="1" type="ORF">GCM10008986_02660</name>
</gene>
<dbReference type="InterPro" id="IPR023203">
    <property type="entry name" value="TTHA0068_sf"/>
</dbReference>
<dbReference type="SUPFAM" id="SSF140663">
    <property type="entry name" value="TTHA0068-like"/>
    <property type="match status" value="1"/>
</dbReference>
<keyword evidence="2" id="KW-1185">Reference proteome</keyword>